<name>A0A6B3CAI2_9ACTN</name>
<evidence type="ECO:0000313" key="1">
    <source>
        <dbReference type="EMBL" id="NEC93342.1"/>
    </source>
</evidence>
<dbReference type="RefSeq" id="WP_203733198.1">
    <property type="nucleotide sequence ID" value="NZ_JAAGLU010000735.1"/>
</dbReference>
<feature type="non-terminal residue" evidence="1">
    <location>
        <position position="1"/>
    </location>
</feature>
<dbReference type="EMBL" id="JAAGLU010000735">
    <property type="protein sequence ID" value="NEC93342.1"/>
    <property type="molecule type" value="Genomic_DNA"/>
</dbReference>
<dbReference type="SUPFAM" id="SSF55729">
    <property type="entry name" value="Acyl-CoA N-acyltransferases (Nat)"/>
    <property type="match status" value="1"/>
</dbReference>
<comment type="caution">
    <text evidence="1">The sequence shown here is derived from an EMBL/GenBank/DDBJ whole genome shotgun (WGS) entry which is preliminary data.</text>
</comment>
<dbReference type="GO" id="GO:0016740">
    <property type="term" value="F:transferase activity"/>
    <property type="evidence" value="ECO:0007669"/>
    <property type="project" value="UniProtKB-KW"/>
</dbReference>
<gene>
    <name evidence="1" type="ORF">G3I71_48195</name>
</gene>
<sequence>LNLIGPDGLYGRYWGCTEDHPFLHFELCYHQAIDWAITHRLPRVEAGAQGEHKLARGYMPTQTHSLHWVADRGFHKAIAAYLQHGREAVGEEMEILSELGPFRRG</sequence>
<keyword evidence="1" id="KW-0808">Transferase</keyword>
<organism evidence="1">
    <name type="scientific">Streptomyces sp. SID12501</name>
    <dbReference type="NCBI Taxonomy" id="2706042"/>
    <lineage>
        <taxon>Bacteria</taxon>
        <taxon>Bacillati</taxon>
        <taxon>Actinomycetota</taxon>
        <taxon>Actinomycetes</taxon>
        <taxon>Kitasatosporales</taxon>
        <taxon>Streptomycetaceae</taxon>
        <taxon>Streptomyces</taxon>
    </lineage>
</organism>
<protein>
    <submittedName>
        <fullName evidence="1">GNAT family N-acetyltransferase</fullName>
    </submittedName>
</protein>
<dbReference type="Pfam" id="PF04339">
    <property type="entry name" value="FemAB_like"/>
    <property type="match status" value="1"/>
</dbReference>
<dbReference type="PANTHER" id="PTHR47017:SF1">
    <property type="entry name" value="ACYL-COA"/>
    <property type="match status" value="1"/>
</dbReference>
<dbReference type="AlphaFoldDB" id="A0A6B3CAI2"/>
<reference evidence="1" key="1">
    <citation type="submission" date="2020-01" db="EMBL/GenBank/DDBJ databases">
        <title>Insect and environment-associated Actinomycetes.</title>
        <authorList>
            <person name="Currrie C."/>
            <person name="Chevrette M."/>
            <person name="Carlson C."/>
            <person name="Stubbendieck R."/>
            <person name="Wendt-Pienkowski E."/>
        </authorList>
    </citation>
    <scope>NUCLEOTIDE SEQUENCE</scope>
    <source>
        <strain evidence="1">SID12501</strain>
    </source>
</reference>
<dbReference type="PANTHER" id="PTHR47017">
    <property type="entry name" value="ACYL-COA"/>
    <property type="match status" value="1"/>
</dbReference>
<dbReference type="InterPro" id="IPR007434">
    <property type="entry name" value="FemAB-like"/>
</dbReference>
<proteinExistence type="predicted"/>
<dbReference type="InterPro" id="IPR016181">
    <property type="entry name" value="Acyl_CoA_acyltransferase"/>
</dbReference>
<accession>A0A6B3CAI2</accession>